<organism evidence="2 3">
    <name type="scientific">Perkinsus chesapeaki</name>
    <name type="common">Clam parasite</name>
    <name type="synonym">Perkinsus andrewsi</name>
    <dbReference type="NCBI Taxonomy" id="330153"/>
    <lineage>
        <taxon>Eukaryota</taxon>
        <taxon>Sar</taxon>
        <taxon>Alveolata</taxon>
        <taxon>Perkinsozoa</taxon>
        <taxon>Perkinsea</taxon>
        <taxon>Perkinsida</taxon>
        <taxon>Perkinsidae</taxon>
        <taxon>Perkinsus</taxon>
    </lineage>
</organism>
<proteinExistence type="predicted"/>
<accession>A0A7J6N226</accession>
<evidence type="ECO:0000256" key="1">
    <source>
        <dbReference type="SAM" id="MobiDB-lite"/>
    </source>
</evidence>
<feature type="region of interest" description="Disordered" evidence="1">
    <location>
        <begin position="238"/>
        <end position="268"/>
    </location>
</feature>
<evidence type="ECO:0000313" key="3">
    <source>
        <dbReference type="Proteomes" id="UP000591131"/>
    </source>
</evidence>
<gene>
    <name evidence="2" type="ORF">FOL47_001285</name>
</gene>
<comment type="caution">
    <text evidence="2">The sequence shown here is derived from an EMBL/GenBank/DDBJ whole genome shotgun (WGS) entry which is preliminary data.</text>
</comment>
<reference evidence="2 3" key="1">
    <citation type="submission" date="2020-04" db="EMBL/GenBank/DDBJ databases">
        <title>Perkinsus chesapeaki whole genome sequence.</title>
        <authorList>
            <person name="Bogema D.R."/>
        </authorList>
    </citation>
    <scope>NUCLEOTIDE SEQUENCE [LARGE SCALE GENOMIC DNA]</scope>
    <source>
        <strain evidence="2">ATCC PRA-425</strain>
    </source>
</reference>
<evidence type="ECO:0000313" key="2">
    <source>
        <dbReference type="EMBL" id="KAF4677470.1"/>
    </source>
</evidence>
<feature type="compositionally biased region" description="Basic and acidic residues" evidence="1">
    <location>
        <begin position="152"/>
        <end position="167"/>
    </location>
</feature>
<feature type="region of interest" description="Disordered" evidence="1">
    <location>
        <begin position="150"/>
        <end position="176"/>
    </location>
</feature>
<dbReference type="AlphaFoldDB" id="A0A7J6N226"/>
<sequence>MSSSVCSSSYSTVDSLPTFYTAKDRPRAKEEARGKCPMLGDILAWTLRGLAEAGSTSTEIARAVANGRPMTAPTIRRDGRRTQTKRWSKGADLKVVEHPLLFSASLWALREQKLDRQRRLRRDVEGTLAKEAQLSLWHNRHVRARVPTRSRNPYEEHLKDRRRRVEDISPLEPPDTSYKELKALQAQLAISTASRGPLIGNAQRRRISVNEVKGMRAEVPRRSVPLFTGLSLGAMQRSPLGEEEYDNSSSSSSFSSVPTSLSKSSSIL</sequence>
<dbReference type="EMBL" id="JAAPAO010000013">
    <property type="protein sequence ID" value="KAF4677470.1"/>
    <property type="molecule type" value="Genomic_DNA"/>
</dbReference>
<keyword evidence="3" id="KW-1185">Reference proteome</keyword>
<feature type="compositionally biased region" description="Low complexity" evidence="1">
    <location>
        <begin position="248"/>
        <end position="268"/>
    </location>
</feature>
<protein>
    <submittedName>
        <fullName evidence="2">Uncharacterized protein</fullName>
    </submittedName>
</protein>
<name>A0A7J6N226_PERCH</name>
<dbReference type="Proteomes" id="UP000591131">
    <property type="component" value="Unassembled WGS sequence"/>
</dbReference>